<dbReference type="Proteomes" id="UP000799421">
    <property type="component" value="Unassembled WGS sequence"/>
</dbReference>
<organism evidence="1 2">
    <name type="scientific">Piedraia hortae CBS 480.64</name>
    <dbReference type="NCBI Taxonomy" id="1314780"/>
    <lineage>
        <taxon>Eukaryota</taxon>
        <taxon>Fungi</taxon>
        <taxon>Dikarya</taxon>
        <taxon>Ascomycota</taxon>
        <taxon>Pezizomycotina</taxon>
        <taxon>Dothideomycetes</taxon>
        <taxon>Dothideomycetidae</taxon>
        <taxon>Capnodiales</taxon>
        <taxon>Piedraiaceae</taxon>
        <taxon>Piedraia</taxon>
    </lineage>
</organism>
<dbReference type="EMBL" id="MU005976">
    <property type="protein sequence ID" value="KAF2861050.1"/>
    <property type="molecule type" value="Genomic_DNA"/>
</dbReference>
<keyword evidence="2" id="KW-1185">Reference proteome</keyword>
<protein>
    <submittedName>
        <fullName evidence="1">Uncharacterized protein</fullName>
    </submittedName>
</protein>
<evidence type="ECO:0000313" key="1">
    <source>
        <dbReference type="EMBL" id="KAF2861050.1"/>
    </source>
</evidence>
<sequence length="72" mass="7868">MTCYIFAFPILFATAWREWPFFLGFAHKFGGLDASVLVVEAWAAAFCAGQFFANFATSVDGPVELEGLGLLL</sequence>
<feature type="non-terminal residue" evidence="1">
    <location>
        <position position="72"/>
    </location>
</feature>
<gene>
    <name evidence="1" type="ORF">K470DRAFT_57866</name>
</gene>
<proteinExistence type="predicted"/>
<reference evidence="1" key="1">
    <citation type="journal article" date="2020" name="Stud. Mycol.">
        <title>101 Dothideomycetes genomes: a test case for predicting lifestyles and emergence of pathogens.</title>
        <authorList>
            <person name="Haridas S."/>
            <person name="Albert R."/>
            <person name="Binder M."/>
            <person name="Bloem J."/>
            <person name="Labutti K."/>
            <person name="Salamov A."/>
            <person name="Andreopoulos B."/>
            <person name="Baker S."/>
            <person name="Barry K."/>
            <person name="Bills G."/>
            <person name="Bluhm B."/>
            <person name="Cannon C."/>
            <person name="Castanera R."/>
            <person name="Culley D."/>
            <person name="Daum C."/>
            <person name="Ezra D."/>
            <person name="Gonzalez J."/>
            <person name="Henrissat B."/>
            <person name="Kuo A."/>
            <person name="Liang C."/>
            <person name="Lipzen A."/>
            <person name="Lutzoni F."/>
            <person name="Magnuson J."/>
            <person name="Mondo S."/>
            <person name="Nolan M."/>
            <person name="Ohm R."/>
            <person name="Pangilinan J."/>
            <person name="Park H.-J."/>
            <person name="Ramirez L."/>
            <person name="Alfaro M."/>
            <person name="Sun H."/>
            <person name="Tritt A."/>
            <person name="Yoshinaga Y."/>
            <person name="Zwiers L.-H."/>
            <person name="Turgeon B."/>
            <person name="Goodwin S."/>
            <person name="Spatafora J."/>
            <person name="Crous P."/>
            <person name="Grigoriev I."/>
        </authorList>
    </citation>
    <scope>NUCLEOTIDE SEQUENCE</scope>
    <source>
        <strain evidence="1">CBS 480.64</strain>
    </source>
</reference>
<accession>A0A6A7C0M6</accession>
<name>A0A6A7C0M6_9PEZI</name>
<evidence type="ECO:0000313" key="2">
    <source>
        <dbReference type="Proteomes" id="UP000799421"/>
    </source>
</evidence>
<dbReference type="AlphaFoldDB" id="A0A6A7C0M6"/>